<dbReference type="CDD" id="cd09111">
    <property type="entry name" value="PLDc_ymdC_like_1"/>
    <property type="match status" value="1"/>
</dbReference>
<dbReference type="PROSITE" id="PS50035">
    <property type="entry name" value="PLD"/>
    <property type="match status" value="2"/>
</dbReference>
<evidence type="ECO:0000313" key="4">
    <source>
        <dbReference type="EMBL" id="MBL0394574.1"/>
    </source>
</evidence>
<dbReference type="PANTHER" id="PTHR21248">
    <property type="entry name" value="CARDIOLIPIN SYNTHASE"/>
    <property type="match status" value="1"/>
</dbReference>
<evidence type="ECO:0000256" key="1">
    <source>
        <dbReference type="SAM" id="MobiDB-lite"/>
    </source>
</evidence>
<gene>
    <name evidence="4" type="ORF">JJ685_25770</name>
</gene>
<keyword evidence="5" id="KW-1185">Reference proteome</keyword>
<feature type="chain" id="PRO_5037988873" evidence="2">
    <location>
        <begin position="23"/>
        <end position="523"/>
    </location>
</feature>
<feature type="domain" description="PLD phosphodiesterase" evidence="3">
    <location>
        <begin position="165"/>
        <end position="192"/>
    </location>
</feature>
<dbReference type="GO" id="GO:0030572">
    <property type="term" value="F:phosphatidyltransferase activity"/>
    <property type="evidence" value="ECO:0007669"/>
    <property type="project" value="UniProtKB-ARBA"/>
</dbReference>
<dbReference type="InterPro" id="IPR001736">
    <property type="entry name" value="PLipase_D/transphosphatidylase"/>
</dbReference>
<evidence type="ECO:0000259" key="3">
    <source>
        <dbReference type="PROSITE" id="PS50035"/>
    </source>
</evidence>
<dbReference type="PANTHER" id="PTHR21248:SF12">
    <property type="entry name" value="CARDIOLIPIN SYNTHASE C"/>
    <property type="match status" value="1"/>
</dbReference>
<evidence type="ECO:0000313" key="5">
    <source>
        <dbReference type="Proteomes" id="UP000599109"/>
    </source>
</evidence>
<dbReference type="Pfam" id="PF13091">
    <property type="entry name" value="PLDc_2"/>
    <property type="match status" value="2"/>
</dbReference>
<protein>
    <submittedName>
        <fullName evidence="4">Phospholipase D family protein</fullName>
    </submittedName>
</protein>
<dbReference type="InterPro" id="IPR025202">
    <property type="entry name" value="PLD-like_dom"/>
</dbReference>
<dbReference type="SMART" id="SM00155">
    <property type="entry name" value="PLDc"/>
    <property type="match status" value="2"/>
</dbReference>
<dbReference type="CDD" id="cd09113">
    <property type="entry name" value="PLDc_ymdC_like_2"/>
    <property type="match status" value="1"/>
</dbReference>
<dbReference type="PROSITE" id="PS51257">
    <property type="entry name" value="PROKAR_LIPOPROTEIN"/>
    <property type="match status" value="1"/>
</dbReference>
<accession>A0A936Z6I3</accession>
<dbReference type="GO" id="GO:0032049">
    <property type="term" value="P:cardiolipin biosynthetic process"/>
    <property type="evidence" value="ECO:0007669"/>
    <property type="project" value="UniProtKB-ARBA"/>
</dbReference>
<dbReference type="SUPFAM" id="SSF56024">
    <property type="entry name" value="Phospholipase D/nuclease"/>
    <property type="match status" value="2"/>
</dbReference>
<organism evidence="4 5">
    <name type="scientific">Ramlibacter monticola</name>
    <dbReference type="NCBI Taxonomy" id="1926872"/>
    <lineage>
        <taxon>Bacteria</taxon>
        <taxon>Pseudomonadati</taxon>
        <taxon>Pseudomonadota</taxon>
        <taxon>Betaproteobacteria</taxon>
        <taxon>Burkholderiales</taxon>
        <taxon>Comamonadaceae</taxon>
        <taxon>Ramlibacter</taxon>
    </lineage>
</organism>
<dbReference type="Gene3D" id="3.30.870.10">
    <property type="entry name" value="Endonuclease Chain A"/>
    <property type="match status" value="2"/>
</dbReference>
<feature type="region of interest" description="Disordered" evidence="1">
    <location>
        <begin position="393"/>
        <end position="416"/>
    </location>
</feature>
<name>A0A936Z6I3_9BURK</name>
<reference evidence="4 5" key="1">
    <citation type="journal article" date="2017" name="Int. J. Syst. Evol. Microbiol.">
        <title>Ramlibacter monticola sp. nov., isolated from forest soil.</title>
        <authorList>
            <person name="Chaudhary D.K."/>
            <person name="Kim J."/>
        </authorList>
    </citation>
    <scope>NUCLEOTIDE SEQUENCE [LARGE SCALE GENOMIC DNA]</scope>
    <source>
        <strain evidence="4 5">KACC 19175</strain>
    </source>
</reference>
<dbReference type="AlphaFoldDB" id="A0A936Z6I3"/>
<proteinExistence type="predicted"/>
<comment type="caution">
    <text evidence="4">The sequence shown here is derived from an EMBL/GenBank/DDBJ whole genome shotgun (WGS) entry which is preliminary data.</text>
</comment>
<keyword evidence="2" id="KW-0732">Signal</keyword>
<dbReference type="EMBL" id="JAEQNE010000008">
    <property type="protein sequence ID" value="MBL0394574.1"/>
    <property type="molecule type" value="Genomic_DNA"/>
</dbReference>
<dbReference type="RefSeq" id="WP_201677235.1">
    <property type="nucleotide sequence ID" value="NZ_JAEQNE010000008.1"/>
</dbReference>
<feature type="signal peptide" evidence="2">
    <location>
        <begin position="1"/>
        <end position="22"/>
    </location>
</feature>
<evidence type="ECO:0000256" key="2">
    <source>
        <dbReference type="SAM" id="SignalP"/>
    </source>
</evidence>
<dbReference type="Proteomes" id="UP000599109">
    <property type="component" value="Unassembled WGS sequence"/>
</dbReference>
<feature type="domain" description="PLD phosphodiesterase" evidence="3">
    <location>
        <begin position="413"/>
        <end position="440"/>
    </location>
</feature>
<sequence>MGASLSRTVRSVAFAFALAACASLPGAPPRVTTLALTDTSQTTLGRLLGPPAAAHPGRSGAHALVAGREAFAARHALAQAAQRSIDVQYYIWHADVSGALLARALWDAAERGVRVRMLLDDINTKGLDPLLATLDAHPNIELRLFNPFANRGWRIGDYVSDFSRVNRRMHNKSFTVDNQASVVGGRNVGDEYMGAETSVAFTDLDVVVAGPVVRDISDSFDRYWNSEVAYPAASILPPLDEATRAAAQRQLDELSGRVQASGYMEAVRRLGVAERMLAGEAALEWVPARLVADPPEKVVNPPERKDLHMLPLLTEALGRPERELLLVSPYFVPGEEGTQALLALARSGVRIRILTNSLAATDVGPVYAGYARYRKELLRGGVRLFELAPAALPPGATRDKDSDRAPGGSGGSSGASLHAKTFAVDRARIFVGSFNLDPRSARLNTEMGVVLESARLASTLGDAFDRDVPRKAYEAVLAPGGDSVEWIERTEAGEVRHTSTPGVGPLRVMWMGVLGILPIEWLL</sequence>